<proteinExistence type="predicted"/>
<gene>
    <name evidence="2" type="ORF">GCM10010478_26000</name>
</gene>
<dbReference type="EMBL" id="BAAAVA010000025">
    <property type="protein sequence ID" value="GAA2924330.1"/>
    <property type="molecule type" value="Genomic_DNA"/>
</dbReference>
<organism evidence="2 3">
    <name type="scientific">Streptomyces erythrogriseus</name>
    <dbReference type="NCBI Taxonomy" id="284027"/>
    <lineage>
        <taxon>Bacteria</taxon>
        <taxon>Bacillati</taxon>
        <taxon>Actinomycetota</taxon>
        <taxon>Actinomycetes</taxon>
        <taxon>Kitasatosporales</taxon>
        <taxon>Streptomycetaceae</taxon>
        <taxon>Streptomyces</taxon>
        <taxon>Streptomyces griseoincarnatus group</taxon>
    </lineage>
</organism>
<protein>
    <submittedName>
        <fullName evidence="2">Uncharacterized protein</fullName>
    </submittedName>
</protein>
<dbReference type="Proteomes" id="UP001501423">
    <property type="component" value="Unassembled WGS sequence"/>
</dbReference>
<evidence type="ECO:0000313" key="2">
    <source>
        <dbReference type="EMBL" id="GAA2924330.1"/>
    </source>
</evidence>
<sequence length="82" mass="8491">MVTPTAAASSPIRMPPVETLTSRQGQGNAAAPDGGAVPPRSGEPVPAPAKGDEYREHRTRPLGKPLALPGPFAFDLDTADFL</sequence>
<accession>A0ABN3WQK0</accession>
<keyword evidence="3" id="KW-1185">Reference proteome</keyword>
<reference evidence="2 3" key="1">
    <citation type="journal article" date="2019" name="Int. J. Syst. Evol. Microbiol.">
        <title>The Global Catalogue of Microorganisms (GCM) 10K type strain sequencing project: providing services to taxonomists for standard genome sequencing and annotation.</title>
        <authorList>
            <consortium name="The Broad Institute Genomics Platform"/>
            <consortium name="The Broad Institute Genome Sequencing Center for Infectious Disease"/>
            <person name="Wu L."/>
            <person name="Ma J."/>
        </authorList>
    </citation>
    <scope>NUCLEOTIDE SEQUENCE [LARGE SCALE GENOMIC DNA]</scope>
    <source>
        <strain evidence="2 3">JCM 9650</strain>
    </source>
</reference>
<name>A0ABN3WQK0_9ACTN</name>
<evidence type="ECO:0000313" key="3">
    <source>
        <dbReference type="Proteomes" id="UP001501423"/>
    </source>
</evidence>
<comment type="caution">
    <text evidence="2">The sequence shown here is derived from an EMBL/GenBank/DDBJ whole genome shotgun (WGS) entry which is preliminary data.</text>
</comment>
<evidence type="ECO:0000256" key="1">
    <source>
        <dbReference type="SAM" id="MobiDB-lite"/>
    </source>
</evidence>
<feature type="region of interest" description="Disordered" evidence="1">
    <location>
        <begin position="1"/>
        <end position="70"/>
    </location>
</feature>